<dbReference type="Gene3D" id="3.10.110.10">
    <property type="entry name" value="Ubiquitin Conjugating Enzyme"/>
    <property type="match status" value="1"/>
</dbReference>
<dbReference type="OrthoDB" id="277175at2759"/>
<dbReference type="InterPro" id="IPR016135">
    <property type="entry name" value="UBQ-conjugating_enzyme/RWD"/>
</dbReference>
<protein>
    <submittedName>
        <fullName evidence="1">Uncharacterized protein</fullName>
    </submittedName>
</protein>
<organism evidence="1 2">
    <name type="scientific">Owenia fusiformis</name>
    <name type="common">Polychaete worm</name>
    <dbReference type="NCBI Taxonomy" id="6347"/>
    <lineage>
        <taxon>Eukaryota</taxon>
        <taxon>Metazoa</taxon>
        <taxon>Spiralia</taxon>
        <taxon>Lophotrochozoa</taxon>
        <taxon>Annelida</taxon>
        <taxon>Polychaeta</taxon>
        <taxon>Sedentaria</taxon>
        <taxon>Canalipalpata</taxon>
        <taxon>Sabellida</taxon>
        <taxon>Oweniida</taxon>
        <taxon>Oweniidae</taxon>
        <taxon>Owenia</taxon>
    </lineage>
</organism>
<name>A0A8J1TAK9_OWEFU</name>
<dbReference type="InterPro" id="IPR006575">
    <property type="entry name" value="RWD_dom"/>
</dbReference>
<dbReference type="FunFam" id="3.10.110.10:FF:000075">
    <property type="entry name" value="RWD domain-containing protein (Gir2)"/>
    <property type="match status" value="1"/>
</dbReference>
<reference evidence="1" key="1">
    <citation type="submission" date="2022-03" db="EMBL/GenBank/DDBJ databases">
        <authorList>
            <person name="Martin C."/>
        </authorList>
    </citation>
    <scope>NUCLEOTIDE SEQUENCE</scope>
</reference>
<dbReference type="EMBL" id="CAIIXF020000011">
    <property type="protein sequence ID" value="CAH1799919.1"/>
    <property type="molecule type" value="Genomic_DNA"/>
</dbReference>
<dbReference type="CDD" id="cd23816">
    <property type="entry name" value="RWD_RWDD1"/>
    <property type="match status" value="1"/>
</dbReference>
<dbReference type="Proteomes" id="UP000749559">
    <property type="component" value="Unassembled WGS sequence"/>
</dbReference>
<dbReference type="SUPFAM" id="SSF54495">
    <property type="entry name" value="UBC-like"/>
    <property type="match status" value="1"/>
</dbReference>
<proteinExistence type="predicted"/>
<gene>
    <name evidence="1" type="ORF">OFUS_LOCUS23876</name>
</gene>
<dbReference type="SMART" id="SM00591">
    <property type="entry name" value="RWD"/>
    <property type="match status" value="1"/>
</dbReference>
<dbReference type="AlphaFoldDB" id="A0A8J1TAK9"/>
<dbReference type="Pfam" id="PF05773">
    <property type="entry name" value="RWD"/>
    <property type="match status" value="1"/>
</dbReference>
<dbReference type="PROSITE" id="PS50908">
    <property type="entry name" value="RWD"/>
    <property type="match status" value="1"/>
</dbReference>
<sequence length="229" mass="26419">MTDYEEEQANEIEALECIYAGELTIISDDPHCFTLHISSVDEEDSASCTAKFTYTPTYPEEAPLMEVSDYENLEDDQIDSLLDLMKEQAAENLGMVMVFTIVSAVQEKIHDLVEETKSKKFDEKLAAIRKQEEEEKKKFEGTRVTVETFMAWKQKFDAEMAEIKKQQGKKEKKVKGFTGYELFMTDHSLDDSDMKFFEEEEEEAVKVDESLFDNMDDLDLDAELDDLDT</sequence>
<evidence type="ECO:0000313" key="2">
    <source>
        <dbReference type="Proteomes" id="UP000749559"/>
    </source>
</evidence>
<dbReference type="InterPro" id="IPR040213">
    <property type="entry name" value="GIR2-like"/>
</dbReference>
<accession>A0A8J1TAK9</accession>
<comment type="caution">
    <text evidence="1">The sequence shown here is derived from an EMBL/GenBank/DDBJ whole genome shotgun (WGS) entry which is preliminary data.</text>
</comment>
<dbReference type="PANTHER" id="PTHR12292">
    <property type="entry name" value="RWD DOMAIN-CONTAINING PROTEIN"/>
    <property type="match status" value="1"/>
</dbReference>
<keyword evidence="2" id="KW-1185">Reference proteome</keyword>
<evidence type="ECO:0000313" key="1">
    <source>
        <dbReference type="EMBL" id="CAH1799919.1"/>
    </source>
</evidence>